<name>A0A7W8DU78_9HYPH</name>
<dbReference type="RefSeq" id="WP_184141577.1">
    <property type="nucleotide sequence ID" value="NZ_JACHIK010000003.1"/>
</dbReference>
<keyword evidence="1" id="KW-0732">Signal</keyword>
<dbReference type="EMBL" id="JACHIK010000003">
    <property type="protein sequence ID" value="MBB5041661.1"/>
    <property type="molecule type" value="Genomic_DNA"/>
</dbReference>
<comment type="caution">
    <text evidence="2">The sequence shown here is derived from an EMBL/GenBank/DDBJ whole genome shotgun (WGS) entry which is preliminary data.</text>
</comment>
<protein>
    <submittedName>
        <fullName evidence="2">Pimeloyl-ACP methyl ester carboxylesterase</fullName>
    </submittedName>
</protein>
<keyword evidence="3" id="KW-1185">Reference proteome</keyword>
<dbReference type="Gene3D" id="3.40.50.1820">
    <property type="entry name" value="alpha/beta hydrolase"/>
    <property type="match status" value="1"/>
</dbReference>
<dbReference type="AlphaFoldDB" id="A0A7W8DU78"/>
<gene>
    <name evidence="2" type="ORF">HNQ66_001044</name>
</gene>
<feature type="chain" id="PRO_5030626838" evidence="1">
    <location>
        <begin position="28"/>
        <end position="296"/>
    </location>
</feature>
<organism evidence="2 3">
    <name type="scientific">Shinella fusca</name>
    <dbReference type="NCBI Taxonomy" id="544480"/>
    <lineage>
        <taxon>Bacteria</taxon>
        <taxon>Pseudomonadati</taxon>
        <taxon>Pseudomonadota</taxon>
        <taxon>Alphaproteobacteria</taxon>
        <taxon>Hyphomicrobiales</taxon>
        <taxon>Rhizobiaceae</taxon>
        <taxon>Shinella</taxon>
    </lineage>
</organism>
<proteinExistence type="predicted"/>
<dbReference type="InterPro" id="IPR029058">
    <property type="entry name" value="AB_hydrolase_fold"/>
</dbReference>
<dbReference type="SUPFAM" id="SSF53474">
    <property type="entry name" value="alpha/beta-Hydrolases"/>
    <property type="match status" value="1"/>
</dbReference>
<evidence type="ECO:0000313" key="2">
    <source>
        <dbReference type="EMBL" id="MBB5041661.1"/>
    </source>
</evidence>
<evidence type="ECO:0000256" key="1">
    <source>
        <dbReference type="SAM" id="SignalP"/>
    </source>
</evidence>
<dbReference type="Proteomes" id="UP000535406">
    <property type="component" value="Unassembled WGS sequence"/>
</dbReference>
<evidence type="ECO:0000313" key="3">
    <source>
        <dbReference type="Proteomes" id="UP000535406"/>
    </source>
</evidence>
<feature type="signal peptide" evidence="1">
    <location>
        <begin position="1"/>
        <end position="27"/>
    </location>
</feature>
<reference evidence="2 3" key="1">
    <citation type="submission" date="2020-08" db="EMBL/GenBank/DDBJ databases">
        <title>Genomic Encyclopedia of Type Strains, Phase IV (KMG-IV): sequencing the most valuable type-strain genomes for metagenomic binning, comparative biology and taxonomic classification.</title>
        <authorList>
            <person name="Goeker M."/>
        </authorList>
    </citation>
    <scope>NUCLEOTIDE SEQUENCE [LARGE SCALE GENOMIC DNA]</scope>
    <source>
        <strain evidence="2 3">DSM 21319</strain>
    </source>
</reference>
<sequence>MPQSTVHCLYRLVFAVFLAAFSVHDAAALTLKPWKDDLFGYGTVVETADDGTLRVVDYQEMRDINGRDQIPERRVKSAYVSTAVKKAQKNLTLDTPAGPLDVAMTGKSEGATFTVIFIHGRGGDRRLGNNDWNFGGNFNRIKNLAVQNGGVYYAPSVPSFDEKGAARISGLVLRAKALSPDAPVILACASMGSFICARVVRDPIAVKSLSGMVLMGGAADGDYAKTPAFKAKLPVFFTHGDSDPVYAANDQIAVFRKLRKAGIPTRFVLFQTGGHGTPVRMTDWRETLNWLFAQKG</sequence>
<accession>A0A7W8DU78</accession>